<protein>
    <submittedName>
        <fullName evidence="2">Ankyrin repeats (3 copies)</fullName>
    </submittedName>
</protein>
<evidence type="ECO:0000313" key="3">
    <source>
        <dbReference type="Proteomes" id="UP000054785"/>
    </source>
</evidence>
<dbReference type="PATRIC" id="fig|45065.4.peg.2056"/>
<proteinExistence type="predicted"/>
<feature type="compositionally biased region" description="Polar residues" evidence="1">
    <location>
        <begin position="1074"/>
        <end position="1084"/>
    </location>
</feature>
<dbReference type="InterPro" id="IPR036770">
    <property type="entry name" value="Ankyrin_rpt-contain_sf"/>
</dbReference>
<evidence type="ECO:0000256" key="1">
    <source>
        <dbReference type="SAM" id="MobiDB-lite"/>
    </source>
</evidence>
<dbReference type="Proteomes" id="UP000054785">
    <property type="component" value="Unassembled WGS sequence"/>
</dbReference>
<accession>A0A0W0TNP3</accession>
<sequence length="1099" mass="122721">MASRPDIISPTQRTAAAVIAPDSTHNPVAVNAGGSLLLALRSKYLPGPNEPSVSHSAIPPLPDDRTLNRIIRGYWFKNRHLDTVTQMYLKKILDANPGRDARLSPQWNDIPLKKIVDGEVVDDMQTITLREAFAIVLGALSDESAWPIPEGSTAAAEKEKRLLDFAGLNKELARLNLCATGIRNAWIQALDGYEGKTLPLNEDDLIFSTIRKILVQHIESLTGLKIVSDNDRLVTGSPAAFESAFKTLFLPWILQQEMPETLSSMIDYEALQRTLNEAFQAIGIIPDEKLSSLIHRYSQASSIKYHPCDVIPFLATLSEWVSTHADRLVAWPDSIPQTRREALAREVLLWLQHDAFQPSTSADAADSDSLTAFYLITRLFDALAYFEKNKTLMSAFEMPDGPDKAAFVAAREYLRHVLEDETVTLEALLEEDALHAHVAAFEKGCHHIRTSNYADFIAQFFNKWFSGENDTEALQVQGAQELMLAEIYYREPSTLWCGLLQVSTPPHFETLAAHLHDKDALVLYDDALFYVDQQAQRLLPVRVAPQTEAEVSRLKAKMTETYQVADANDIELITRRLVPASQASSFAGVQRFATPVIFITDDVLQAWRRLNEEGLIHLDVYQINRILLHALSYPSAAWSPLFRESLETVVQFIRNQFNAPDYDANQNALKQQSYPDSLLAQIDSLLADSPLPPDSEQPVLTPALMRPEESARMALYVAYAPNAAEWLIPKLLNPRAGFNPNALYKNGKSLLLLAAEAREPRFVGLLLALGARMPLLPTEIPRELQRAMANDDAATFKLLLESIPPREIREYITRWMTEAEPGLASQCAQNPELLNVLFNTVPDNDWWAESSLVYLLLKEVPEHDASLKIVMERIAPEKRVSVITETLDWYRRPLLHGALRNPKSLQYLISLHSEGERLSLVNPKQQKGLAFLHAAITNTECLETVLSIYPSREIEIAALLTPDENGKTAFHKACFRRPSLKILLNRVSQQELAMAVKMADNLGLTLLHYAAITGNGEALDIFLNALPSEEWQKALYQPDNGGETVMNLLSPTLRAECLARLHYAQTLPATSANRFFTKNTDGPASSNPSTSNKPSSSSS</sequence>
<dbReference type="Gene3D" id="1.25.40.20">
    <property type="entry name" value="Ankyrin repeat-containing domain"/>
    <property type="match status" value="1"/>
</dbReference>
<gene>
    <name evidence="2" type="ORF">Lgee_1895</name>
</gene>
<dbReference type="EMBL" id="LNYC01000072">
    <property type="protein sequence ID" value="KTC97234.1"/>
    <property type="molecule type" value="Genomic_DNA"/>
</dbReference>
<dbReference type="AlphaFoldDB" id="A0A0W0TNP3"/>
<feature type="region of interest" description="Disordered" evidence="1">
    <location>
        <begin position="1074"/>
        <end position="1099"/>
    </location>
</feature>
<name>A0A0W0TNP3_9GAMM</name>
<feature type="compositionally biased region" description="Low complexity" evidence="1">
    <location>
        <begin position="1085"/>
        <end position="1099"/>
    </location>
</feature>
<reference evidence="2 3" key="1">
    <citation type="submission" date="2015-11" db="EMBL/GenBank/DDBJ databases">
        <title>Genomic analysis of 38 Legionella species identifies large and diverse effector repertoires.</title>
        <authorList>
            <person name="Burstein D."/>
            <person name="Amaro F."/>
            <person name="Zusman T."/>
            <person name="Lifshitz Z."/>
            <person name="Cohen O."/>
            <person name="Gilbert J.A."/>
            <person name="Pupko T."/>
            <person name="Shuman H.A."/>
            <person name="Segal G."/>
        </authorList>
    </citation>
    <scope>NUCLEOTIDE SEQUENCE [LARGE SCALE GENOMIC DNA]</scope>
    <source>
        <strain evidence="2 3">ATCC 49504</strain>
    </source>
</reference>
<dbReference type="STRING" id="45065.Lgee_1895"/>
<dbReference type="RefSeq" id="WP_028385559.1">
    <property type="nucleotide sequence ID" value="NZ_CAAAHN010000002.1"/>
</dbReference>
<dbReference type="OrthoDB" id="5652162at2"/>
<dbReference type="SUPFAM" id="SSF48403">
    <property type="entry name" value="Ankyrin repeat"/>
    <property type="match status" value="1"/>
</dbReference>
<keyword evidence="3" id="KW-1185">Reference proteome</keyword>
<comment type="caution">
    <text evidence="2">The sequence shown here is derived from an EMBL/GenBank/DDBJ whole genome shotgun (WGS) entry which is preliminary data.</text>
</comment>
<evidence type="ECO:0000313" key="2">
    <source>
        <dbReference type="EMBL" id="KTC97234.1"/>
    </source>
</evidence>
<organism evidence="2 3">
    <name type="scientific">Legionella geestiana</name>
    <dbReference type="NCBI Taxonomy" id="45065"/>
    <lineage>
        <taxon>Bacteria</taxon>
        <taxon>Pseudomonadati</taxon>
        <taxon>Pseudomonadota</taxon>
        <taxon>Gammaproteobacteria</taxon>
        <taxon>Legionellales</taxon>
        <taxon>Legionellaceae</taxon>
        <taxon>Legionella</taxon>
    </lineage>
</organism>